<dbReference type="AlphaFoldDB" id="A0A939IWU6"/>
<reference evidence="2" key="1">
    <citation type="submission" date="2021-03" db="EMBL/GenBank/DDBJ databases">
        <authorList>
            <person name="Sun Q."/>
        </authorList>
    </citation>
    <scope>NUCLEOTIDE SEQUENCE</scope>
    <source>
        <strain evidence="2">CCM 8862</strain>
    </source>
</reference>
<dbReference type="InterPro" id="IPR050583">
    <property type="entry name" value="Mycobacterial_A85_antigen"/>
</dbReference>
<feature type="chain" id="PRO_5038755071" evidence="1">
    <location>
        <begin position="24"/>
        <end position="360"/>
    </location>
</feature>
<dbReference type="Pfam" id="PF00756">
    <property type="entry name" value="Esterase"/>
    <property type="match status" value="1"/>
</dbReference>
<dbReference type="SUPFAM" id="SSF53474">
    <property type="entry name" value="alpha/beta-Hydrolases"/>
    <property type="match status" value="1"/>
</dbReference>
<keyword evidence="1" id="KW-0732">Signal</keyword>
<organism evidence="2 3">
    <name type="scientific">Corynebacterium mendelii</name>
    <dbReference type="NCBI Taxonomy" id="2765362"/>
    <lineage>
        <taxon>Bacteria</taxon>
        <taxon>Bacillati</taxon>
        <taxon>Actinomycetota</taxon>
        <taxon>Actinomycetes</taxon>
        <taxon>Mycobacteriales</taxon>
        <taxon>Corynebacteriaceae</taxon>
        <taxon>Corynebacterium</taxon>
    </lineage>
</organism>
<dbReference type="PANTHER" id="PTHR48098">
    <property type="entry name" value="ENTEROCHELIN ESTERASE-RELATED"/>
    <property type="match status" value="1"/>
</dbReference>
<gene>
    <name evidence="2" type="ORF">JZY06_04090</name>
</gene>
<proteinExistence type="predicted"/>
<sequence>MTFLTKLAAPLAALAITAGAVVAAPVAAAGTPADIHAGDIPQAHVDKGERIVYGRQPQWRDEINANPDRLHEYWAYSPSMDRDIPLFVISPRDNSVPRPIVYILNGGDGGEGNANWVKQTDIVDFYMDKDVWVVIPMSGKFSYYTDWVGDSPFLGGRQMWETFMTKELPGPLEKALGANNQRAVLGMSMSATTTLLYAQHHPGFYDMVGSFSGCAQTSAGAPLEYLRMTLNRGKSTPEMMWGPVGGPTFAYNDALLNAEKLRGQQMYISAGTGYAGPHDLFTTPFTKHGDPLQVFIHVVNGGIIETAVNRCTHDLKAKLDKAGIPADWNMRPVGTHSWGYWEDDLRASWPVITRSFGWTR</sequence>
<dbReference type="PANTHER" id="PTHR48098:SF1">
    <property type="entry name" value="DIACYLGLYCEROL ACYLTRANSFERASE_MYCOLYLTRANSFERASE AG85A"/>
    <property type="match status" value="1"/>
</dbReference>
<evidence type="ECO:0000256" key="1">
    <source>
        <dbReference type="SAM" id="SignalP"/>
    </source>
</evidence>
<accession>A0A939IWU6</accession>
<keyword evidence="3" id="KW-1185">Reference proteome</keyword>
<dbReference type="RefSeq" id="WP_207118529.1">
    <property type="nucleotide sequence ID" value="NZ_JAFLEQ010000008.1"/>
</dbReference>
<dbReference type="InterPro" id="IPR000801">
    <property type="entry name" value="Esterase-like"/>
</dbReference>
<dbReference type="EMBL" id="JAFLEQ010000008">
    <property type="protein sequence ID" value="MBN9643805.1"/>
    <property type="molecule type" value="Genomic_DNA"/>
</dbReference>
<dbReference type="InterPro" id="IPR029058">
    <property type="entry name" value="AB_hydrolase_fold"/>
</dbReference>
<evidence type="ECO:0000313" key="3">
    <source>
        <dbReference type="Proteomes" id="UP000664332"/>
    </source>
</evidence>
<protein>
    <submittedName>
        <fullName evidence="2">Esterase family protein</fullName>
    </submittedName>
</protein>
<dbReference type="Gene3D" id="3.40.50.1820">
    <property type="entry name" value="alpha/beta hydrolase"/>
    <property type="match status" value="1"/>
</dbReference>
<feature type="signal peptide" evidence="1">
    <location>
        <begin position="1"/>
        <end position="23"/>
    </location>
</feature>
<name>A0A939IWU6_9CORY</name>
<comment type="caution">
    <text evidence="2">The sequence shown here is derived from an EMBL/GenBank/DDBJ whole genome shotgun (WGS) entry which is preliminary data.</text>
</comment>
<dbReference type="GO" id="GO:0016747">
    <property type="term" value="F:acyltransferase activity, transferring groups other than amino-acyl groups"/>
    <property type="evidence" value="ECO:0007669"/>
    <property type="project" value="TreeGrafter"/>
</dbReference>
<evidence type="ECO:0000313" key="2">
    <source>
        <dbReference type="EMBL" id="MBN9643805.1"/>
    </source>
</evidence>
<dbReference type="Proteomes" id="UP000664332">
    <property type="component" value="Unassembled WGS sequence"/>
</dbReference>